<feature type="compositionally biased region" description="Polar residues" evidence="1">
    <location>
        <begin position="47"/>
        <end position="56"/>
    </location>
</feature>
<name>A0AAE0FF68_9CHLO</name>
<feature type="non-terminal residue" evidence="2">
    <location>
        <position position="158"/>
    </location>
</feature>
<feature type="region of interest" description="Disordered" evidence="1">
    <location>
        <begin position="30"/>
        <end position="56"/>
    </location>
</feature>
<dbReference type="InterPro" id="IPR009091">
    <property type="entry name" value="RCC1/BLIP-II"/>
</dbReference>
<gene>
    <name evidence="2" type="ORF">CYMTET_32382</name>
</gene>
<dbReference type="Gene3D" id="2.130.10.30">
    <property type="entry name" value="Regulator of chromosome condensation 1/beta-lactamase-inhibitor protein II"/>
    <property type="match status" value="1"/>
</dbReference>
<comment type="caution">
    <text evidence="2">The sequence shown here is derived from an EMBL/GenBank/DDBJ whole genome shotgun (WGS) entry which is preliminary data.</text>
</comment>
<dbReference type="EMBL" id="LGRX02019430">
    <property type="protein sequence ID" value="KAK3258578.1"/>
    <property type="molecule type" value="Genomic_DNA"/>
</dbReference>
<accession>A0AAE0FF68</accession>
<protein>
    <submittedName>
        <fullName evidence="2">Uncharacterized protein</fullName>
    </submittedName>
</protein>
<organism evidence="2 3">
    <name type="scientific">Cymbomonas tetramitiformis</name>
    <dbReference type="NCBI Taxonomy" id="36881"/>
    <lineage>
        <taxon>Eukaryota</taxon>
        <taxon>Viridiplantae</taxon>
        <taxon>Chlorophyta</taxon>
        <taxon>Pyramimonadophyceae</taxon>
        <taxon>Pyramimonadales</taxon>
        <taxon>Pyramimonadaceae</taxon>
        <taxon>Cymbomonas</taxon>
    </lineage>
</organism>
<keyword evidence="3" id="KW-1185">Reference proteome</keyword>
<dbReference type="AlphaFoldDB" id="A0AAE0FF68"/>
<dbReference type="Proteomes" id="UP001190700">
    <property type="component" value="Unassembled WGS sequence"/>
</dbReference>
<proteinExistence type="predicted"/>
<reference evidence="2 3" key="1">
    <citation type="journal article" date="2015" name="Genome Biol. Evol.">
        <title>Comparative Genomics of a Bacterivorous Green Alga Reveals Evolutionary Causalities and Consequences of Phago-Mixotrophic Mode of Nutrition.</title>
        <authorList>
            <person name="Burns J.A."/>
            <person name="Paasch A."/>
            <person name="Narechania A."/>
            <person name="Kim E."/>
        </authorList>
    </citation>
    <scope>NUCLEOTIDE SEQUENCE [LARGE SCALE GENOMIC DNA]</scope>
    <source>
        <strain evidence="2 3">PLY_AMNH</strain>
    </source>
</reference>
<evidence type="ECO:0000313" key="3">
    <source>
        <dbReference type="Proteomes" id="UP001190700"/>
    </source>
</evidence>
<sequence>MHVRRQSRLAYQVASASGLFVLANQTRHAECDSNADTPPKTSKPAVRTTSWGQALPQNVPRDLKGMAWSGSFVAAVDNRGQVYLWPSARRGTAGADPNSGDKVEPVQATLVKTRRAAEQLEAAGSGNCFLALGDTGEVERIDVACISSARPKTESRRQ</sequence>
<evidence type="ECO:0000313" key="2">
    <source>
        <dbReference type="EMBL" id="KAK3258578.1"/>
    </source>
</evidence>
<evidence type="ECO:0000256" key="1">
    <source>
        <dbReference type="SAM" id="MobiDB-lite"/>
    </source>
</evidence>